<reference evidence="1" key="1">
    <citation type="journal article" date="2015" name="Nature">
        <title>Complex archaea that bridge the gap between prokaryotes and eukaryotes.</title>
        <authorList>
            <person name="Spang A."/>
            <person name="Saw J.H."/>
            <person name="Jorgensen S.L."/>
            <person name="Zaremba-Niedzwiedzka K."/>
            <person name="Martijn J."/>
            <person name="Lind A.E."/>
            <person name="van Eijk R."/>
            <person name="Schleper C."/>
            <person name="Guy L."/>
            <person name="Ettema T.J."/>
        </authorList>
    </citation>
    <scope>NUCLEOTIDE SEQUENCE</scope>
</reference>
<name>A0A0F9MJA9_9ZZZZ</name>
<comment type="caution">
    <text evidence="1">The sequence shown here is derived from an EMBL/GenBank/DDBJ whole genome shotgun (WGS) entry which is preliminary data.</text>
</comment>
<organism evidence="1">
    <name type="scientific">marine sediment metagenome</name>
    <dbReference type="NCBI Taxonomy" id="412755"/>
    <lineage>
        <taxon>unclassified sequences</taxon>
        <taxon>metagenomes</taxon>
        <taxon>ecological metagenomes</taxon>
    </lineage>
</organism>
<proteinExistence type="predicted"/>
<accession>A0A0F9MJA9</accession>
<dbReference type="EMBL" id="LAZR01008738">
    <property type="protein sequence ID" value="KKM76835.1"/>
    <property type="molecule type" value="Genomic_DNA"/>
</dbReference>
<sequence>MPNFDIRSNLEQQNVFNAAISTNTTTDGTIIDTANYDAGIMIAAAAQAWTDGSYIIALTESDDSGMSGATAIPDSQLIGTEANITLTAAIVAGANWPTLGFFSTKRYVQVSFVSTGTSSGATIVATAVKMPELVPVT</sequence>
<evidence type="ECO:0000313" key="1">
    <source>
        <dbReference type="EMBL" id="KKM76835.1"/>
    </source>
</evidence>
<protein>
    <submittedName>
        <fullName evidence="1">Uncharacterized protein</fullName>
    </submittedName>
</protein>
<dbReference type="AlphaFoldDB" id="A0A0F9MJA9"/>
<gene>
    <name evidence="1" type="ORF">LCGC14_1376120</name>
</gene>